<sequence>MKKEANQELETTSNETISRHQSEPTLKRDETSDDTEKKPFVDRPNSDDLLKKNLEMENKEENTMAINKINDIERNEDIEMKLVHQNVSILTKKLFSKQNLSSPEIHGVTDIRKLSSEEEKSEFLLHKMAIEYLKAKIELLEKQLMER</sequence>
<dbReference type="AlphaFoldDB" id="A0AAD5RBS5"/>
<name>A0AAD5RBS5_PARTN</name>
<organism evidence="2 3">
    <name type="scientific">Parelaphostrongylus tenuis</name>
    <name type="common">Meningeal worm</name>
    <dbReference type="NCBI Taxonomy" id="148309"/>
    <lineage>
        <taxon>Eukaryota</taxon>
        <taxon>Metazoa</taxon>
        <taxon>Ecdysozoa</taxon>
        <taxon>Nematoda</taxon>
        <taxon>Chromadorea</taxon>
        <taxon>Rhabditida</taxon>
        <taxon>Rhabditina</taxon>
        <taxon>Rhabditomorpha</taxon>
        <taxon>Strongyloidea</taxon>
        <taxon>Metastrongylidae</taxon>
        <taxon>Parelaphostrongylus</taxon>
    </lineage>
</organism>
<keyword evidence="3" id="KW-1185">Reference proteome</keyword>
<accession>A0AAD5RBS5</accession>
<feature type="region of interest" description="Disordered" evidence="1">
    <location>
        <begin position="1"/>
        <end position="51"/>
    </location>
</feature>
<dbReference type="Proteomes" id="UP001196413">
    <property type="component" value="Unassembled WGS sequence"/>
</dbReference>
<protein>
    <submittedName>
        <fullName evidence="2">Uncharacterized protein</fullName>
    </submittedName>
</protein>
<dbReference type="EMBL" id="JAHQIW010007224">
    <property type="protein sequence ID" value="KAJ1373083.1"/>
    <property type="molecule type" value="Genomic_DNA"/>
</dbReference>
<evidence type="ECO:0000313" key="2">
    <source>
        <dbReference type="EMBL" id="KAJ1373083.1"/>
    </source>
</evidence>
<evidence type="ECO:0000256" key="1">
    <source>
        <dbReference type="SAM" id="MobiDB-lite"/>
    </source>
</evidence>
<feature type="compositionally biased region" description="Basic and acidic residues" evidence="1">
    <location>
        <begin position="17"/>
        <end position="51"/>
    </location>
</feature>
<reference evidence="2" key="1">
    <citation type="submission" date="2021-06" db="EMBL/GenBank/DDBJ databases">
        <title>Parelaphostrongylus tenuis whole genome reference sequence.</title>
        <authorList>
            <person name="Garwood T.J."/>
            <person name="Larsen P.A."/>
            <person name="Fountain-Jones N.M."/>
            <person name="Garbe J.R."/>
            <person name="Macchietto M.G."/>
            <person name="Kania S.A."/>
            <person name="Gerhold R.W."/>
            <person name="Richards J.E."/>
            <person name="Wolf T.M."/>
        </authorList>
    </citation>
    <scope>NUCLEOTIDE SEQUENCE</scope>
    <source>
        <strain evidence="2">MNPRO001-30</strain>
        <tissue evidence="2">Meninges</tissue>
    </source>
</reference>
<gene>
    <name evidence="2" type="ORF">KIN20_035413</name>
</gene>
<comment type="caution">
    <text evidence="2">The sequence shown here is derived from an EMBL/GenBank/DDBJ whole genome shotgun (WGS) entry which is preliminary data.</text>
</comment>
<proteinExistence type="predicted"/>
<evidence type="ECO:0000313" key="3">
    <source>
        <dbReference type="Proteomes" id="UP001196413"/>
    </source>
</evidence>